<keyword evidence="3" id="KW-0520">NAD</keyword>
<dbReference type="Pfam" id="PF03446">
    <property type="entry name" value="NAD_binding_2"/>
    <property type="match status" value="1"/>
</dbReference>
<dbReference type="GO" id="GO:0050661">
    <property type="term" value="F:NADP binding"/>
    <property type="evidence" value="ECO:0007669"/>
    <property type="project" value="InterPro"/>
</dbReference>
<dbReference type="GO" id="GO:0016491">
    <property type="term" value="F:oxidoreductase activity"/>
    <property type="evidence" value="ECO:0007669"/>
    <property type="project" value="UniProtKB-KW"/>
</dbReference>
<dbReference type="PIRSF" id="PIRSF000103">
    <property type="entry name" value="HIBADH"/>
    <property type="match status" value="1"/>
</dbReference>
<evidence type="ECO:0000259" key="5">
    <source>
        <dbReference type="Pfam" id="PF03446"/>
    </source>
</evidence>
<dbReference type="InterPro" id="IPR008927">
    <property type="entry name" value="6-PGluconate_DH-like_C_sf"/>
</dbReference>
<dbReference type="EMBL" id="LO017727">
    <property type="protein sequence ID" value="CRH05115.1"/>
    <property type="molecule type" value="Genomic_DNA"/>
</dbReference>
<name>A0A1S7LDX1_MAGMO</name>
<dbReference type="Gene3D" id="1.10.1040.10">
    <property type="entry name" value="N-(1-d-carboxylethyl)-l-norvaline Dehydrogenase, domain 2"/>
    <property type="match status" value="1"/>
</dbReference>
<dbReference type="InterPro" id="IPR002204">
    <property type="entry name" value="3-OH-isobutyrate_DH-rel_CS"/>
</dbReference>
<dbReference type="Pfam" id="PF14833">
    <property type="entry name" value="NAD_binding_11"/>
    <property type="match status" value="1"/>
</dbReference>
<evidence type="ECO:0000256" key="2">
    <source>
        <dbReference type="ARBA" id="ARBA00023002"/>
    </source>
</evidence>
<gene>
    <name evidence="7" type="ORF">MAGMO_0916</name>
</gene>
<dbReference type="GO" id="GO:0051287">
    <property type="term" value="F:NAD binding"/>
    <property type="evidence" value="ECO:0007669"/>
    <property type="project" value="InterPro"/>
</dbReference>
<dbReference type="SUPFAM" id="SSF51735">
    <property type="entry name" value="NAD(P)-binding Rossmann-fold domains"/>
    <property type="match status" value="1"/>
</dbReference>
<evidence type="ECO:0000256" key="1">
    <source>
        <dbReference type="ARBA" id="ARBA00009080"/>
    </source>
</evidence>
<dbReference type="InterPro" id="IPR006115">
    <property type="entry name" value="6PGDH_NADP-bd"/>
</dbReference>
<dbReference type="GO" id="GO:0016054">
    <property type="term" value="P:organic acid catabolic process"/>
    <property type="evidence" value="ECO:0007669"/>
    <property type="project" value="UniProtKB-ARBA"/>
</dbReference>
<dbReference type="InterPro" id="IPR036291">
    <property type="entry name" value="NAD(P)-bd_dom_sf"/>
</dbReference>
<accession>A0A1S7LDX1</accession>
<keyword evidence="2 7" id="KW-0560">Oxidoreductase</keyword>
<comment type="similarity">
    <text evidence="1">Belongs to the HIBADH-related family.</text>
</comment>
<feature type="domain" description="6-phosphogluconate dehydrogenase NADP-binding" evidence="5">
    <location>
        <begin position="2"/>
        <end position="159"/>
    </location>
</feature>
<dbReference type="PANTHER" id="PTHR43060:SF15">
    <property type="entry name" value="3-HYDROXYISOBUTYRATE DEHYDROGENASE-LIKE 1, MITOCHONDRIAL-RELATED"/>
    <property type="match status" value="1"/>
</dbReference>
<dbReference type="InterPro" id="IPR013328">
    <property type="entry name" value="6PGD_dom2"/>
</dbReference>
<dbReference type="Gene3D" id="3.40.50.720">
    <property type="entry name" value="NAD(P)-binding Rossmann-like Domain"/>
    <property type="match status" value="1"/>
</dbReference>
<feature type="active site" evidence="4">
    <location>
        <position position="168"/>
    </location>
</feature>
<dbReference type="InterPro" id="IPR029154">
    <property type="entry name" value="HIBADH-like_NADP-bd"/>
</dbReference>
<dbReference type="AlphaFoldDB" id="A0A1S7LDX1"/>
<sequence>MKLGVIGLGAMGWGMAMNLHRANLLESVWNRTRNRAEAFEQETGVVAATDPATLAGRCQVVLICVSEDADLFEVLEKLLPGLGRQSIVIDSSTVDSETARVCAERVASVGAAFLDAPVTGGVEGANKGTLSMMVGGDKGVLELVTPALKSMTSEIVHMGPNGSGQQAKAVNQVMVAGINQAVTQALALGQALELPMGPLVNAMRGGAAGNWFLDNRGAGMLAGRFPAGFKVAHHLKDLRICERLCQESGIEDEVIAPTIESYEQLIKQGHGEEDISALFRLKQK</sequence>
<dbReference type="PROSITE" id="PS00895">
    <property type="entry name" value="3_HYDROXYISOBUT_DH"/>
    <property type="match status" value="1"/>
</dbReference>
<dbReference type="SUPFAM" id="SSF48179">
    <property type="entry name" value="6-phosphogluconate dehydrogenase C-terminal domain-like"/>
    <property type="match status" value="1"/>
</dbReference>
<feature type="domain" description="3-hydroxyisobutyrate dehydrogenase-like NAD-binding" evidence="6">
    <location>
        <begin position="162"/>
        <end position="281"/>
    </location>
</feature>
<evidence type="ECO:0000259" key="6">
    <source>
        <dbReference type="Pfam" id="PF14833"/>
    </source>
</evidence>
<dbReference type="InterPro" id="IPR015815">
    <property type="entry name" value="HIBADH-related"/>
</dbReference>
<dbReference type="EC" id="1.1.1.-" evidence="7"/>
<evidence type="ECO:0000256" key="4">
    <source>
        <dbReference type="PIRSR" id="PIRSR000103-1"/>
    </source>
</evidence>
<evidence type="ECO:0000256" key="3">
    <source>
        <dbReference type="ARBA" id="ARBA00023027"/>
    </source>
</evidence>
<protein>
    <submittedName>
        <fullName evidence="7">Putative 6-phosphogluconate dehydrogenase, NAD-binding</fullName>
        <ecNumber evidence="7">1.1.1.-</ecNumber>
    </submittedName>
</protein>
<evidence type="ECO:0000313" key="7">
    <source>
        <dbReference type="EMBL" id="CRH05115.1"/>
    </source>
</evidence>
<organism evidence="7">
    <name type="scientific">Magnetococcus massalia (strain MO-1)</name>
    <dbReference type="NCBI Taxonomy" id="451514"/>
    <lineage>
        <taxon>Bacteria</taxon>
        <taxon>Pseudomonadati</taxon>
        <taxon>Pseudomonadota</taxon>
        <taxon>Magnetococcia</taxon>
        <taxon>Magnetococcales</taxon>
        <taxon>Magnetococcaceae</taxon>
        <taxon>Magnetococcus</taxon>
    </lineage>
</organism>
<proteinExistence type="inferred from homology"/>
<reference evidence="7" key="1">
    <citation type="submission" date="2015-04" db="EMBL/GenBank/DDBJ databases">
        <authorList>
            <person name="Syromyatnikov M.Y."/>
            <person name="Popov V.N."/>
        </authorList>
    </citation>
    <scope>NUCLEOTIDE SEQUENCE</scope>
    <source>
        <strain evidence="7">MO-1</strain>
    </source>
</reference>
<dbReference type="PANTHER" id="PTHR43060">
    <property type="entry name" value="3-HYDROXYISOBUTYRATE DEHYDROGENASE-LIKE 1, MITOCHONDRIAL-RELATED"/>
    <property type="match status" value="1"/>
</dbReference>